<dbReference type="SUPFAM" id="SSF52980">
    <property type="entry name" value="Restriction endonuclease-like"/>
    <property type="match status" value="1"/>
</dbReference>
<dbReference type="Pfam" id="PF03852">
    <property type="entry name" value="Vsr"/>
    <property type="match status" value="1"/>
</dbReference>
<proteinExistence type="inferred from homology"/>
<dbReference type="GO" id="GO:0004519">
    <property type="term" value="F:endonuclease activity"/>
    <property type="evidence" value="ECO:0007669"/>
    <property type="project" value="UniProtKB-KW"/>
</dbReference>
<reference evidence="8 9" key="1">
    <citation type="submission" date="2019-03" db="EMBL/GenBank/DDBJ databases">
        <title>Systems level insights into methane cycling in arid and semi-arid ecosystems.</title>
        <authorList>
            <person name="Kalyuzhnaya M."/>
        </authorList>
    </citation>
    <scope>NUCLEOTIDE SEQUENCE [LARGE SCALE GENOMIC DNA]</scope>
    <source>
        <strain evidence="8 9">S-1</strain>
    </source>
</reference>
<comment type="caution">
    <text evidence="8">The sequence shown here is derived from an EMBL/GenBank/DDBJ whole genome shotgun (WGS) entry which is preliminary data.</text>
</comment>
<keyword evidence="9" id="KW-1185">Reference proteome</keyword>
<organism evidence="8 9">
    <name type="scientific">Methylomonas methanica</name>
    <dbReference type="NCBI Taxonomy" id="421"/>
    <lineage>
        <taxon>Bacteria</taxon>
        <taxon>Pseudomonadati</taxon>
        <taxon>Pseudomonadota</taxon>
        <taxon>Gammaproteobacteria</taxon>
        <taxon>Methylococcales</taxon>
        <taxon>Methylococcaceae</taxon>
        <taxon>Methylomonas</taxon>
    </lineage>
</organism>
<dbReference type="Pfam" id="PF04480">
    <property type="entry name" value="DUF559"/>
    <property type="match status" value="1"/>
</dbReference>
<gene>
    <name evidence="8" type="ORF">EDE11_14411</name>
</gene>
<evidence type="ECO:0000256" key="4">
    <source>
        <dbReference type="ARBA" id="ARBA00022801"/>
    </source>
</evidence>
<evidence type="ECO:0000256" key="1">
    <source>
        <dbReference type="ARBA" id="ARBA00022722"/>
    </source>
</evidence>
<dbReference type="InterPro" id="IPR011335">
    <property type="entry name" value="Restrct_endonuc-II-like"/>
</dbReference>
<dbReference type="NCBIfam" id="TIGR00632">
    <property type="entry name" value="vsr"/>
    <property type="match status" value="1"/>
</dbReference>
<evidence type="ECO:0000313" key="8">
    <source>
        <dbReference type="EMBL" id="TCV73165.1"/>
    </source>
</evidence>
<sequence>MSRIRGKNTKPELHFRKVLWAGGFRYRLKNRLAGKPDIVFPGKHLVIFVDGCFWHGCPEHSQVPKSNRGFWEEKLAKNKARDQEVNAILMQQGWKVLRFWEHEIKKALPECVERVASLIQETEE</sequence>
<keyword evidence="1" id="KW-0540">Nuclease</keyword>
<dbReference type="EMBL" id="SMCN01000044">
    <property type="protein sequence ID" value="TCV73165.1"/>
    <property type="molecule type" value="Genomic_DNA"/>
</dbReference>
<protein>
    <submittedName>
        <fullName evidence="8">T/G mismatch-specific endonuclease</fullName>
    </submittedName>
</protein>
<dbReference type="PIRSF" id="PIRSF018267">
    <property type="entry name" value="VSR_endonuc"/>
    <property type="match status" value="1"/>
</dbReference>
<name>A0ABY2CFG3_METMH</name>
<evidence type="ECO:0000256" key="3">
    <source>
        <dbReference type="ARBA" id="ARBA00022763"/>
    </source>
</evidence>
<comment type="similarity">
    <text evidence="6">Belongs to the Vsr family.</text>
</comment>
<keyword evidence="4" id="KW-0378">Hydrolase</keyword>
<keyword evidence="3" id="KW-0227">DNA damage</keyword>
<dbReference type="Proteomes" id="UP000295649">
    <property type="component" value="Unassembled WGS sequence"/>
</dbReference>
<feature type="domain" description="DUF559" evidence="7">
    <location>
        <begin position="76"/>
        <end position="117"/>
    </location>
</feature>
<evidence type="ECO:0000256" key="5">
    <source>
        <dbReference type="ARBA" id="ARBA00023204"/>
    </source>
</evidence>
<accession>A0ABY2CFG3</accession>
<evidence type="ECO:0000256" key="2">
    <source>
        <dbReference type="ARBA" id="ARBA00022759"/>
    </source>
</evidence>
<dbReference type="CDD" id="cd00221">
    <property type="entry name" value="Vsr"/>
    <property type="match status" value="1"/>
</dbReference>
<dbReference type="InterPro" id="IPR004603">
    <property type="entry name" value="DNA_mismatch_endonuc_vsr"/>
</dbReference>
<dbReference type="Gene3D" id="3.40.960.10">
    <property type="entry name" value="VSR Endonuclease"/>
    <property type="match status" value="1"/>
</dbReference>
<dbReference type="InterPro" id="IPR007569">
    <property type="entry name" value="DUF559"/>
</dbReference>
<keyword evidence="2 8" id="KW-0255">Endonuclease</keyword>
<evidence type="ECO:0000259" key="7">
    <source>
        <dbReference type="Pfam" id="PF04480"/>
    </source>
</evidence>
<keyword evidence="5" id="KW-0234">DNA repair</keyword>
<evidence type="ECO:0000313" key="9">
    <source>
        <dbReference type="Proteomes" id="UP000295649"/>
    </source>
</evidence>
<evidence type="ECO:0000256" key="6">
    <source>
        <dbReference type="ARBA" id="ARBA00029466"/>
    </source>
</evidence>